<dbReference type="PANTHER" id="PTHR31676">
    <property type="entry name" value="T31J12.3 PROTEIN-RELATED"/>
    <property type="match status" value="1"/>
</dbReference>
<dbReference type="AlphaFoldDB" id="A0A2N9INB2"/>
<proteinExistence type="predicted"/>
<protein>
    <submittedName>
        <fullName evidence="2">Uncharacterized protein</fullName>
    </submittedName>
</protein>
<sequence length="169" mass="18870">MGPQILLHLLILSLLLLLLVTTATNTTIYDHLHRNGLPTGLLPKDITEFSFTPTTSLYQITLPYPCIANFENKLHYDPNISFYLTQSHIANLSGISTQELFLWFPVKGIRVDEPSSGVIHFDVGVVDKQFSLSLFESPPDCTMADPLAPSDFVEVNIFVTLDLICFVCL</sequence>
<dbReference type="EMBL" id="OIVN01006134">
    <property type="protein sequence ID" value="SPD25855.1"/>
    <property type="molecule type" value="Genomic_DNA"/>
</dbReference>
<reference evidence="2" key="1">
    <citation type="submission" date="2018-02" db="EMBL/GenBank/DDBJ databases">
        <authorList>
            <person name="Cohen D.B."/>
            <person name="Kent A.D."/>
        </authorList>
    </citation>
    <scope>NUCLEOTIDE SEQUENCE</scope>
</reference>
<keyword evidence="1" id="KW-0732">Signal</keyword>
<feature type="chain" id="PRO_5014692736" evidence="1">
    <location>
        <begin position="24"/>
        <end position="169"/>
    </location>
</feature>
<dbReference type="Gene3D" id="2.30.240.10">
    <property type="entry name" value="At5g01610-like"/>
    <property type="match status" value="1"/>
</dbReference>
<organism evidence="2">
    <name type="scientific">Fagus sylvatica</name>
    <name type="common">Beechnut</name>
    <dbReference type="NCBI Taxonomy" id="28930"/>
    <lineage>
        <taxon>Eukaryota</taxon>
        <taxon>Viridiplantae</taxon>
        <taxon>Streptophyta</taxon>
        <taxon>Embryophyta</taxon>
        <taxon>Tracheophyta</taxon>
        <taxon>Spermatophyta</taxon>
        <taxon>Magnoliopsida</taxon>
        <taxon>eudicotyledons</taxon>
        <taxon>Gunneridae</taxon>
        <taxon>Pentapetalae</taxon>
        <taxon>rosids</taxon>
        <taxon>fabids</taxon>
        <taxon>Fagales</taxon>
        <taxon>Fagaceae</taxon>
        <taxon>Fagus</taxon>
    </lineage>
</organism>
<evidence type="ECO:0000313" key="2">
    <source>
        <dbReference type="EMBL" id="SPD25855.1"/>
    </source>
</evidence>
<name>A0A2N9INB2_FAGSY</name>
<feature type="signal peptide" evidence="1">
    <location>
        <begin position="1"/>
        <end position="23"/>
    </location>
</feature>
<dbReference type="PANTHER" id="PTHR31676:SF115">
    <property type="entry name" value="DUF538 DOMAIN-CONTAINING PROTEIN"/>
    <property type="match status" value="1"/>
</dbReference>
<evidence type="ECO:0000256" key="1">
    <source>
        <dbReference type="SAM" id="SignalP"/>
    </source>
</evidence>
<dbReference type="FunFam" id="2.30.240.10:FF:000002">
    <property type="entry name" value="Uncharacterized protein At3g07460"/>
    <property type="match status" value="1"/>
</dbReference>
<dbReference type="SUPFAM" id="SSF141562">
    <property type="entry name" value="At5g01610-like"/>
    <property type="match status" value="1"/>
</dbReference>
<dbReference type="InterPro" id="IPR036758">
    <property type="entry name" value="At5g01610-like"/>
</dbReference>
<dbReference type="InterPro" id="IPR007493">
    <property type="entry name" value="DUF538"/>
</dbReference>
<dbReference type="Pfam" id="PF04398">
    <property type="entry name" value="DUF538"/>
    <property type="match status" value="1"/>
</dbReference>
<gene>
    <name evidence="2" type="ORF">FSB_LOCUS53737</name>
</gene>
<accession>A0A2N9INB2</accession>